<organism evidence="2 3">
    <name type="scientific">Claviceps arundinis</name>
    <dbReference type="NCBI Taxonomy" id="1623583"/>
    <lineage>
        <taxon>Eukaryota</taxon>
        <taxon>Fungi</taxon>
        <taxon>Dikarya</taxon>
        <taxon>Ascomycota</taxon>
        <taxon>Pezizomycotina</taxon>
        <taxon>Sordariomycetes</taxon>
        <taxon>Hypocreomycetidae</taxon>
        <taxon>Hypocreales</taxon>
        <taxon>Clavicipitaceae</taxon>
        <taxon>Claviceps</taxon>
    </lineage>
</organism>
<feature type="region of interest" description="Disordered" evidence="1">
    <location>
        <begin position="1"/>
        <end position="23"/>
    </location>
</feature>
<feature type="compositionally biased region" description="Basic residues" evidence="1">
    <location>
        <begin position="7"/>
        <end position="17"/>
    </location>
</feature>
<dbReference type="Proteomes" id="UP000784919">
    <property type="component" value="Unassembled WGS sequence"/>
</dbReference>
<gene>
    <name evidence="2" type="ORF">E4U56_008141</name>
</gene>
<comment type="caution">
    <text evidence="2">The sequence shown here is derived from an EMBL/GenBank/DDBJ whole genome shotgun (WGS) entry which is preliminary data.</text>
</comment>
<protein>
    <submittedName>
        <fullName evidence="2">Uncharacterized protein</fullName>
    </submittedName>
</protein>
<proteinExistence type="predicted"/>
<accession>A0A9P7N1R1</accession>
<evidence type="ECO:0000313" key="3">
    <source>
        <dbReference type="Proteomes" id="UP000784919"/>
    </source>
</evidence>
<reference evidence="2" key="1">
    <citation type="journal article" date="2020" name="bioRxiv">
        <title>Whole genome comparisons of ergot fungi reveals the divergence and evolution of species within the genus Claviceps are the result of varying mechanisms driving genome evolution and host range expansion.</title>
        <authorList>
            <person name="Wyka S.A."/>
            <person name="Mondo S.J."/>
            <person name="Liu M."/>
            <person name="Dettman J."/>
            <person name="Nalam V."/>
            <person name="Broders K.D."/>
        </authorList>
    </citation>
    <scope>NUCLEOTIDE SEQUENCE</scope>
    <source>
        <strain evidence="2">CCC 1102</strain>
    </source>
</reference>
<sequence length="121" mass="14026">MSAAARLRFKATHHRRSNKGDRQMAKWDRALVATTDFLIQQSVRQCEEEDRTRRSIDEMVLESSSEEDQTVLNQELHRLVASNAGRWLGLDACLLETKWLRKCEEITRYFKLSKGVIGTAM</sequence>
<dbReference type="AlphaFoldDB" id="A0A9P7N1R1"/>
<name>A0A9P7N1R1_9HYPO</name>
<evidence type="ECO:0000313" key="2">
    <source>
        <dbReference type="EMBL" id="KAG5977316.1"/>
    </source>
</evidence>
<dbReference type="EMBL" id="SRPS01000009">
    <property type="protein sequence ID" value="KAG5977316.1"/>
    <property type="molecule type" value="Genomic_DNA"/>
</dbReference>
<evidence type="ECO:0000256" key="1">
    <source>
        <dbReference type="SAM" id="MobiDB-lite"/>
    </source>
</evidence>